<accession>A0A9P5Z960</accession>
<evidence type="ECO:0000313" key="3">
    <source>
        <dbReference type="Proteomes" id="UP000807469"/>
    </source>
</evidence>
<reference evidence="2" key="1">
    <citation type="submission" date="2020-11" db="EMBL/GenBank/DDBJ databases">
        <authorList>
            <consortium name="DOE Joint Genome Institute"/>
            <person name="Ahrendt S."/>
            <person name="Riley R."/>
            <person name="Andreopoulos W."/>
            <person name="Labutti K."/>
            <person name="Pangilinan J."/>
            <person name="Ruiz-Duenas F.J."/>
            <person name="Barrasa J.M."/>
            <person name="Sanchez-Garcia M."/>
            <person name="Camarero S."/>
            <person name="Miyauchi S."/>
            <person name="Serrano A."/>
            <person name="Linde D."/>
            <person name="Babiker R."/>
            <person name="Drula E."/>
            <person name="Ayuso-Fernandez I."/>
            <person name="Pacheco R."/>
            <person name="Padilla G."/>
            <person name="Ferreira P."/>
            <person name="Barriuso J."/>
            <person name="Kellner H."/>
            <person name="Castanera R."/>
            <person name="Alfaro M."/>
            <person name="Ramirez L."/>
            <person name="Pisabarro A.G."/>
            <person name="Kuo A."/>
            <person name="Tritt A."/>
            <person name="Lipzen A."/>
            <person name="He G."/>
            <person name="Yan M."/>
            <person name="Ng V."/>
            <person name="Cullen D."/>
            <person name="Martin F."/>
            <person name="Rosso M.-N."/>
            <person name="Henrissat B."/>
            <person name="Hibbett D."/>
            <person name="Martinez A.T."/>
            <person name="Grigoriev I.V."/>
        </authorList>
    </citation>
    <scope>NUCLEOTIDE SEQUENCE</scope>
    <source>
        <strain evidence="2">CIRM-BRFM 674</strain>
    </source>
</reference>
<evidence type="ECO:0000256" key="1">
    <source>
        <dbReference type="SAM" id="MobiDB-lite"/>
    </source>
</evidence>
<proteinExistence type="predicted"/>
<organism evidence="2 3">
    <name type="scientific">Pholiota conissans</name>
    <dbReference type="NCBI Taxonomy" id="109636"/>
    <lineage>
        <taxon>Eukaryota</taxon>
        <taxon>Fungi</taxon>
        <taxon>Dikarya</taxon>
        <taxon>Basidiomycota</taxon>
        <taxon>Agaricomycotina</taxon>
        <taxon>Agaricomycetes</taxon>
        <taxon>Agaricomycetidae</taxon>
        <taxon>Agaricales</taxon>
        <taxon>Agaricineae</taxon>
        <taxon>Strophariaceae</taxon>
        <taxon>Pholiota</taxon>
    </lineage>
</organism>
<name>A0A9P5Z960_9AGAR</name>
<keyword evidence="3" id="KW-1185">Reference proteome</keyword>
<dbReference type="EMBL" id="MU155154">
    <property type="protein sequence ID" value="KAF9483394.1"/>
    <property type="molecule type" value="Genomic_DNA"/>
</dbReference>
<evidence type="ECO:0000313" key="2">
    <source>
        <dbReference type="EMBL" id="KAF9483394.1"/>
    </source>
</evidence>
<dbReference type="AlphaFoldDB" id="A0A9P5Z960"/>
<feature type="region of interest" description="Disordered" evidence="1">
    <location>
        <begin position="258"/>
        <end position="279"/>
    </location>
</feature>
<dbReference type="Proteomes" id="UP000807469">
    <property type="component" value="Unassembled WGS sequence"/>
</dbReference>
<protein>
    <submittedName>
        <fullName evidence="2">Uncharacterized protein</fullName>
    </submittedName>
</protein>
<dbReference type="OrthoDB" id="3216537at2759"/>
<comment type="caution">
    <text evidence="2">The sequence shown here is derived from an EMBL/GenBank/DDBJ whole genome shotgun (WGS) entry which is preliminary data.</text>
</comment>
<sequence>MSANRVERPNIDRTEPCFITNTSSYVHQRQHWINAIQGKEKKDQALRHRICKFLSAIGVARTGFTLDHPSNLSNLDAGLHSAMDKFAMFAVTCTQATLDVLIKIIQRENEIEQQGFDDDRDYIRNLEITRVSDIAQYEIVVLQPKYFLPNKEYLMRRNDLEDSPKHYQMDSNGVLREAPLTADSPRYPPFCSAGNRERGHRLNPYLVVLAAEIKFQRYRECSHLPQLDAEYEALMAKTTEVVNLLFWEPLSGNTSLRHFSAPSEGMKDGKAGGSAPRLLGGRATKMTAVDCRTFLSVPELSLDSDDKHSLRHMCYPCEREPSPLASNLDDIMKTSKRLSIPTQQKIGGRLPHRIDLDTSLH</sequence>
<gene>
    <name evidence="2" type="ORF">BDN70DRAFT_873902</name>
</gene>